<dbReference type="AlphaFoldDB" id="A0A2J6X5F9"/>
<dbReference type="Proteomes" id="UP000236910">
    <property type="component" value="Unassembled WGS sequence"/>
</dbReference>
<dbReference type="SUPFAM" id="SSF53448">
    <property type="entry name" value="Nucleotide-diphospho-sugar transferases"/>
    <property type="match status" value="1"/>
</dbReference>
<dbReference type="InterPro" id="IPR001173">
    <property type="entry name" value="Glyco_trans_2-like"/>
</dbReference>
<sequence length="312" mass="37106">MKDLSKRTAVIVLNWNKPEMTIECLESLQTMEGEYDIFVVDNGSDKDKRDKLIDEMKKRNATILTEQTINDFKLDDKDDQLLLLILLDKNYGYAKGNNYGLRLAHRLGYKYSLISNNDVKIIDRNVLVELIKGIESDPKYAWAGPRVIGPDGKEQEPKADEKISKYFFEEGIFYPIYFLFFRNKVHNKQADIRRGYLEPFWISGCFMLLKNEAMYEVNFFDENTFLYVEELILSEKFKRLGFHLKHVSSISVFHNHSYSTKFDFKLEHFLINSHLYYWKTYKNCSQLLCYLSKLSHIFWIHIYRPIIKFLLN</sequence>
<dbReference type="PANTHER" id="PTHR43179">
    <property type="entry name" value="RHAMNOSYLTRANSFERASE WBBL"/>
    <property type="match status" value="1"/>
</dbReference>
<dbReference type="InterPro" id="IPR029044">
    <property type="entry name" value="Nucleotide-diphossugar_trans"/>
</dbReference>
<comment type="caution">
    <text evidence="5">The sequence shown here is derived from an EMBL/GenBank/DDBJ whole genome shotgun (WGS) entry which is preliminary data.</text>
</comment>
<feature type="domain" description="Glycosyltransferase 2-like" evidence="4">
    <location>
        <begin position="10"/>
        <end position="207"/>
    </location>
</feature>
<evidence type="ECO:0000313" key="5">
    <source>
        <dbReference type="EMBL" id="PMP81833.1"/>
    </source>
</evidence>
<comment type="similarity">
    <text evidence="1">Belongs to the glycosyltransferase 2 family.</text>
</comment>
<dbReference type="PANTHER" id="PTHR43179:SF12">
    <property type="entry name" value="GALACTOFURANOSYLTRANSFERASE GLFT2"/>
    <property type="match status" value="1"/>
</dbReference>
<reference evidence="5 6" key="1">
    <citation type="submission" date="2018-01" db="EMBL/GenBank/DDBJ databases">
        <title>Metagenomic assembled genomes from two thermal pools in the Uzon Caldera, Kamchatka, Russia.</title>
        <authorList>
            <person name="Wilkins L."/>
            <person name="Ettinger C."/>
        </authorList>
    </citation>
    <scope>NUCLEOTIDE SEQUENCE [LARGE SCALE GENOMIC DNA]</scope>
    <source>
        <strain evidence="5">ARK-10</strain>
    </source>
</reference>
<accession>A0A2J6X5F9</accession>
<dbReference type="GO" id="GO:0016757">
    <property type="term" value="F:glycosyltransferase activity"/>
    <property type="evidence" value="ECO:0007669"/>
    <property type="project" value="UniProtKB-KW"/>
</dbReference>
<evidence type="ECO:0000256" key="1">
    <source>
        <dbReference type="ARBA" id="ARBA00006739"/>
    </source>
</evidence>
<evidence type="ECO:0000313" key="6">
    <source>
        <dbReference type="Proteomes" id="UP000236910"/>
    </source>
</evidence>
<organism evidence="5 6">
    <name type="scientific">Caldisericum exile</name>
    <dbReference type="NCBI Taxonomy" id="693075"/>
    <lineage>
        <taxon>Bacteria</taxon>
        <taxon>Pseudomonadati</taxon>
        <taxon>Caldisericota/Cryosericota group</taxon>
        <taxon>Caldisericota</taxon>
        <taxon>Caldisericia</taxon>
        <taxon>Caldisericales</taxon>
        <taxon>Caldisericaceae</taxon>
        <taxon>Caldisericum</taxon>
    </lineage>
</organism>
<dbReference type="Pfam" id="PF00535">
    <property type="entry name" value="Glycos_transf_2"/>
    <property type="match status" value="1"/>
</dbReference>
<keyword evidence="2" id="KW-0328">Glycosyltransferase</keyword>
<proteinExistence type="inferred from homology"/>
<gene>
    <name evidence="5" type="ORF">C0175_04715</name>
</gene>
<dbReference type="Gene3D" id="3.90.550.10">
    <property type="entry name" value="Spore Coat Polysaccharide Biosynthesis Protein SpsA, Chain A"/>
    <property type="match status" value="1"/>
</dbReference>
<keyword evidence="3" id="KW-0808">Transferase</keyword>
<dbReference type="EMBL" id="PNIX01000278">
    <property type="protein sequence ID" value="PMP81833.1"/>
    <property type="molecule type" value="Genomic_DNA"/>
</dbReference>
<evidence type="ECO:0000256" key="3">
    <source>
        <dbReference type="ARBA" id="ARBA00022679"/>
    </source>
</evidence>
<name>A0A2J6X5F9_9BACT</name>
<evidence type="ECO:0000259" key="4">
    <source>
        <dbReference type="Pfam" id="PF00535"/>
    </source>
</evidence>
<protein>
    <recommendedName>
        <fullName evidence="4">Glycosyltransferase 2-like domain-containing protein</fullName>
    </recommendedName>
</protein>
<evidence type="ECO:0000256" key="2">
    <source>
        <dbReference type="ARBA" id="ARBA00022676"/>
    </source>
</evidence>